<dbReference type="EMBL" id="MN739836">
    <property type="protein sequence ID" value="QHT74023.1"/>
    <property type="molecule type" value="Genomic_DNA"/>
</dbReference>
<proteinExistence type="predicted"/>
<evidence type="ECO:0000259" key="1">
    <source>
        <dbReference type="Pfam" id="PF12237"/>
    </source>
</evidence>
<dbReference type="Pfam" id="PF12237">
    <property type="entry name" value="PCIF1_WW"/>
    <property type="match status" value="1"/>
</dbReference>
<dbReference type="AlphaFoldDB" id="A0A6C0H1T0"/>
<feature type="domain" description="PCIF1 WW" evidence="1">
    <location>
        <begin position="205"/>
        <end position="350"/>
    </location>
</feature>
<accession>A0A6C0H1T0</accession>
<organism evidence="2">
    <name type="scientific">viral metagenome</name>
    <dbReference type="NCBI Taxonomy" id="1070528"/>
    <lineage>
        <taxon>unclassified sequences</taxon>
        <taxon>metagenomes</taxon>
        <taxon>organismal metagenomes</taxon>
    </lineage>
</organism>
<dbReference type="InterPro" id="IPR039881">
    <property type="entry name" value="PCIF1-like"/>
</dbReference>
<dbReference type="GO" id="GO:0016422">
    <property type="term" value="F:mRNA (2'-O-methyladenosine-N6-)-methyltransferase activity"/>
    <property type="evidence" value="ECO:0007669"/>
    <property type="project" value="InterPro"/>
</dbReference>
<name>A0A6C0H1T0_9ZZZZ</name>
<dbReference type="GO" id="GO:0099122">
    <property type="term" value="F:RNA polymerase II C-terminal domain binding"/>
    <property type="evidence" value="ECO:0007669"/>
    <property type="project" value="InterPro"/>
</dbReference>
<dbReference type="InterPro" id="IPR022035">
    <property type="entry name" value="PCIF1_WW"/>
</dbReference>
<sequence length="423" mass="50426">MSLIIINKKNVDPILELYRGKIYCNILNNFIFVCTKHLGKEIFSIKKSYQRTLTNLLSSWMFNLYSFSNLDNENYDIIFNDKKYNNNIVDSFIPTNYSDVSILKITLMDFCKYNNDEKKYEEIIDKILIEFIDFFNKQLYILENYKKSSFYINQRSNYKIYKKEVNQSRNNINVIFYKFMINVNFGINNEKLENIINNILIPIDVYNKLKNNYSGNIKIIDDYIWSIIFRYQLLSSNNHQLGILPSIINKLEKDYNLNFECFASAINSTLKNYCSIYYDLEQYFGSNGNFFNKTFIEGTHTFNPPYQKNIIDLGYKKIAYHLNIAFQNNKKLSFFLTIPVWDKEGQKIINCNNKIDYGDFEVIDLIKKSPYFKGLRIISKEEFTYIDHNFKLLKNKTIQNTYFILVSSDSICFDTVNTYNFYE</sequence>
<dbReference type="PANTHER" id="PTHR21727">
    <property type="entry name" value="PHOSPHORYLATED CTD INTERACTING FACTOR 1"/>
    <property type="match status" value="1"/>
</dbReference>
<dbReference type="PANTHER" id="PTHR21727:SF0">
    <property type="entry name" value="MRNA (2'-O-METHYLADENOSINE-N(6)-)-METHYLTRANSFERASE"/>
    <property type="match status" value="1"/>
</dbReference>
<evidence type="ECO:0000313" key="2">
    <source>
        <dbReference type="EMBL" id="QHT74023.1"/>
    </source>
</evidence>
<protein>
    <recommendedName>
        <fullName evidence="1">PCIF1 WW domain-containing protein</fullName>
    </recommendedName>
</protein>
<reference evidence="2" key="1">
    <citation type="journal article" date="2020" name="Nature">
        <title>Giant virus diversity and host interactions through global metagenomics.</title>
        <authorList>
            <person name="Schulz F."/>
            <person name="Roux S."/>
            <person name="Paez-Espino D."/>
            <person name="Jungbluth S."/>
            <person name="Walsh D.A."/>
            <person name="Denef V.J."/>
            <person name="McMahon K.D."/>
            <person name="Konstantinidis K.T."/>
            <person name="Eloe-Fadrosh E.A."/>
            <person name="Kyrpides N.C."/>
            <person name="Woyke T."/>
        </authorList>
    </citation>
    <scope>NUCLEOTIDE SEQUENCE</scope>
    <source>
        <strain evidence="2">GVMAG-M-3300023179-4</strain>
    </source>
</reference>